<organism evidence="1 2">
    <name type="scientific">Nitrogeniibacter mangrovi</name>
    <dbReference type="NCBI Taxonomy" id="2016596"/>
    <lineage>
        <taxon>Bacteria</taxon>
        <taxon>Pseudomonadati</taxon>
        <taxon>Pseudomonadota</taxon>
        <taxon>Betaproteobacteria</taxon>
        <taxon>Rhodocyclales</taxon>
        <taxon>Zoogloeaceae</taxon>
        <taxon>Nitrogeniibacter</taxon>
    </lineage>
</organism>
<dbReference type="EMBL" id="CP048836">
    <property type="protein sequence ID" value="QID17742.1"/>
    <property type="molecule type" value="Genomic_DNA"/>
</dbReference>
<evidence type="ECO:0000313" key="2">
    <source>
        <dbReference type="Proteomes" id="UP000501991"/>
    </source>
</evidence>
<evidence type="ECO:0000313" key="1">
    <source>
        <dbReference type="EMBL" id="QID17742.1"/>
    </source>
</evidence>
<keyword evidence="2" id="KW-1185">Reference proteome</keyword>
<dbReference type="AlphaFoldDB" id="A0A6C1B279"/>
<dbReference type="Proteomes" id="UP000501991">
    <property type="component" value="Chromosome"/>
</dbReference>
<dbReference type="RefSeq" id="WP_173764905.1">
    <property type="nucleotide sequence ID" value="NZ_CP048836.1"/>
</dbReference>
<name>A0A6C1B279_9RHOO</name>
<protein>
    <recommendedName>
        <fullName evidence="3">NolW-like domain-containing protein</fullName>
    </recommendedName>
</protein>
<dbReference type="KEGG" id="azq:G3580_08835"/>
<accession>A0A6C1B279</accession>
<proteinExistence type="predicted"/>
<sequence length="286" mass="30957">MRRASTLVFLVVTLVLMGVSVTARAEFPLTILKTRHLSAEVIAPKLAPLVSPGGRVSGINDTLLIRTDAANLVELRAALEAIDRPAQRLRIRVRSALDARETHRDLGVGGELGNDDVRIRLPDTPDRRNTEIQIGSARIGGSVGSSSLRQGGEQFVDTLDGGRASLFLGTSVPLPFRQVFIRPDGTRVVRGTTYRDVGSGVIAEPEVHGSRVRVVISPERSQMDARGRAQVFRLETEVEGRLGEWMPVGGAEQTTDDRGIEIGRTSNASRASGAVFWLRVDPLDSP</sequence>
<reference evidence="1 2" key="1">
    <citation type="submission" date="2020-02" db="EMBL/GenBank/DDBJ databases">
        <title>Nitrogenibacter mangrovi gen. nov., sp. nov. isolated from mangrove sediment, a denitrifying betaproteobacterium.</title>
        <authorList>
            <person name="Liao H."/>
            <person name="Tian Y."/>
        </authorList>
    </citation>
    <scope>NUCLEOTIDE SEQUENCE [LARGE SCALE GENOMIC DNA]</scope>
    <source>
        <strain evidence="1 2">M9-3-2</strain>
    </source>
</reference>
<gene>
    <name evidence="1" type="ORF">G3580_08835</name>
</gene>
<evidence type="ECO:0008006" key="3">
    <source>
        <dbReference type="Google" id="ProtNLM"/>
    </source>
</evidence>